<evidence type="ECO:0000313" key="2">
    <source>
        <dbReference type="EMBL" id="OUJ74104.1"/>
    </source>
</evidence>
<sequence length="139" mass="15462">MDFSPLEPLGEPFSPPSPNASQGRRERLSGAVLNKTAQLLPLVKLVEAIQPQVASESVFHTRRKKIQAHFAEVYEELKQERPKRQALTHAFHALGELVKEETRDISQDELKQAAKEVVLATLKNAPALINAAHQARLLS</sequence>
<dbReference type="AlphaFoldDB" id="A0A243WED9"/>
<organism evidence="2 3">
    <name type="scientific">Hymenobacter crusticola</name>
    <dbReference type="NCBI Taxonomy" id="1770526"/>
    <lineage>
        <taxon>Bacteria</taxon>
        <taxon>Pseudomonadati</taxon>
        <taxon>Bacteroidota</taxon>
        <taxon>Cytophagia</taxon>
        <taxon>Cytophagales</taxon>
        <taxon>Hymenobacteraceae</taxon>
        <taxon>Hymenobacter</taxon>
    </lineage>
</organism>
<dbReference type="RefSeq" id="WP_086593953.1">
    <property type="nucleotide sequence ID" value="NZ_MTSE01000004.1"/>
</dbReference>
<evidence type="ECO:0000313" key="3">
    <source>
        <dbReference type="Proteomes" id="UP000194873"/>
    </source>
</evidence>
<protein>
    <submittedName>
        <fullName evidence="2">Uncharacterized protein</fullName>
    </submittedName>
</protein>
<feature type="region of interest" description="Disordered" evidence="1">
    <location>
        <begin position="1"/>
        <end position="26"/>
    </location>
</feature>
<proteinExistence type="predicted"/>
<keyword evidence="3" id="KW-1185">Reference proteome</keyword>
<dbReference type="Proteomes" id="UP000194873">
    <property type="component" value="Unassembled WGS sequence"/>
</dbReference>
<comment type="caution">
    <text evidence="2">The sequence shown here is derived from an EMBL/GenBank/DDBJ whole genome shotgun (WGS) entry which is preliminary data.</text>
</comment>
<name>A0A243WED9_9BACT</name>
<accession>A0A243WED9</accession>
<reference evidence="2 3" key="1">
    <citation type="submission" date="2017-01" db="EMBL/GenBank/DDBJ databases">
        <title>A new Hymenobacter.</title>
        <authorList>
            <person name="Liang Y."/>
            <person name="Feng F."/>
        </authorList>
    </citation>
    <scope>NUCLEOTIDE SEQUENCE [LARGE SCALE GENOMIC DNA]</scope>
    <source>
        <strain evidence="2">MIMBbqt21</strain>
    </source>
</reference>
<dbReference type="EMBL" id="MTSE01000004">
    <property type="protein sequence ID" value="OUJ74104.1"/>
    <property type="molecule type" value="Genomic_DNA"/>
</dbReference>
<dbReference type="OrthoDB" id="886961at2"/>
<evidence type="ECO:0000256" key="1">
    <source>
        <dbReference type="SAM" id="MobiDB-lite"/>
    </source>
</evidence>
<gene>
    <name evidence="2" type="ORF">BXP70_10195</name>
</gene>